<dbReference type="Pfam" id="PF01850">
    <property type="entry name" value="PIN"/>
    <property type="match status" value="1"/>
</dbReference>
<reference evidence="2 3" key="1">
    <citation type="submission" date="2024-02" db="EMBL/GenBank/DDBJ databases">
        <title>Expansion and revision of Xanthobacter and proposal of Roseixanthobacter gen. nov.</title>
        <authorList>
            <person name="Soltysiak M.P.M."/>
            <person name="Jalihal A."/>
            <person name="Ory A."/>
            <person name="Chrisophersen C."/>
            <person name="Lee A.D."/>
            <person name="Boulton J."/>
            <person name="Springer M."/>
        </authorList>
    </citation>
    <scope>NUCLEOTIDE SEQUENCE [LARGE SCALE GENOMIC DNA]</scope>
    <source>
        <strain evidence="2 3">CB5</strain>
    </source>
</reference>
<keyword evidence="3" id="KW-1185">Reference proteome</keyword>
<dbReference type="SUPFAM" id="SSF88723">
    <property type="entry name" value="PIN domain-like"/>
    <property type="match status" value="1"/>
</dbReference>
<evidence type="ECO:0000313" key="3">
    <source>
        <dbReference type="Proteomes" id="UP001604043"/>
    </source>
</evidence>
<evidence type="ECO:0000313" key="2">
    <source>
        <dbReference type="EMBL" id="MFG1253332.1"/>
    </source>
</evidence>
<dbReference type="Proteomes" id="UP001604043">
    <property type="component" value="Unassembled WGS sequence"/>
</dbReference>
<protein>
    <submittedName>
        <fullName evidence="2">PIN domain-containing protein</fullName>
    </submittedName>
</protein>
<dbReference type="EMBL" id="JBAFUR010000003">
    <property type="protein sequence ID" value="MFG1253332.1"/>
    <property type="molecule type" value="Genomic_DNA"/>
</dbReference>
<feature type="domain" description="PIN" evidence="1">
    <location>
        <begin position="5"/>
        <end position="127"/>
    </location>
</feature>
<dbReference type="RefSeq" id="WP_394009429.1">
    <property type="nucleotide sequence ID" value="NZ_JBAFUR010000003.1"/>
</dbReference>
<evidence type="ECO:0000259" key="1">
    <source>
        <dbReference type="Pfam" id="PF01850"/>
    </source>
</evidence>
<name>A0ABW6ZHN8_9HYPH</name>
<dbReference type="Gene3D" id="3.40.50.1010">
    <property type="entry name" value="5'-nuclease"/>
    <property type="match status" value="1"/>
</dbReference>
<sequence>MAFRIYWDTNVFVKAFEGRGPASELLVSLLLSEWESGVPPLVTSELTHSELLVKPLELRRDDLVQVYDNWTISNRHIEVVPVFRQVLHDAAFIRSRDKTLKLPDAIHVATALGMKCSVFLSSDQRIKPHEGLDRLEPTEENVRALLQKVASHDR</sequence>
<dbReference type="InterPro" id="IPR002716">
    <property type="entry name" value="PIN_dom"/>
</dbReference>
<accession>A0ABW6ZHN8</accession>
<organism evidence="2 3">
    <name type="scientific">Xanthobacter aminoxidans</name>
    <dbReference type="NCBI Taxonomy" id="186280"/>
    <lineage>
        <taxon>Bacteria</taxon>
        <taxon>Pseudomonadati</taxon>
        <taxon>Pseudomonadota</taxon>
        <taxon>Alphaproteobacteria</taxon>
        <taxon>Hyphomicrobiales</taxon>
        <taxon>Xanthobacteraceae</taxon>
        <taxon>Xanthobacter</taxon>
    </lineage>
</organism>
<proteinExistence type="predicted"/>
<comment type="caution">
    <text evidence="2">The sequence shown here is derived from an EMBL/GenBank/DDBJ whole genome shotgun (WGS) entry which is preliminary data.</text>
</comment>
<gene>
    <name evidence="2" type="ORF">V5F30_14080</name>
</gene>
<dbReference type="InterPro" id="IPR029060">
    <property type="entry name" value="PIN-like_dom_sf"/>
</dbReference>